<name>A0A0F9TQR5_9ZZZZ</name>
<sequence length="841" mass="92991">MKKAFILAIALTFLFFPNIYATNYLDPTSINIEYDDDLSNLFFDIKADKQTYTGTKNVVYFKVTNNTNEKQTIPISVFFDTDVEIIWFAEWKQLSREVPIFGIVDVNNFILIQDLNNFVSCTNSNYFDWDATHCREETQEQVQIATGIEDYDGWKRSKAQAWQEPNLILVPDRFNPEGSLSNITIGKGETKYFVLEFENPLNSSGEFYICANQDCLDPFFNTDFTWKRQITLTGAGDNNMLRLDFNASTFGDFGNFFDSSVNDGNSVLFSNCNEDTQLFHRLLYNTNDINRGFDLNTGTETTCAFVLYGNDTNSLNQSQENDVYLLWDDFITGDYNTGTANWNGQNGRWTESSGTLNHITSTPALISTDFGSALSYSSGFLLELSLSNICENCHAGISNNADGHELVADSDGYEMLLTDGTNRLRIDEFINGQNAGATIQTFDFEWDLGDEITLTRDNAGTFRIHLRYDPNNLVQLVDTSTTTGRFPYFAIGAGSESVEFYAYTNKFNRSATFTVGAEQEQGKAPDINVTSPNATGTQIKGGDVFSITFDVADADSNSLLIDLNFSSSSTQGTGTEITNDTNTDSATITCDDSDFSNSTNCSFSWTTPTSDANFFMLVTANDGETEAFDAGDNNFMIDSTAPTFLTILPDVNFTKTSFNLDFNATIDDGVGSGNFRCITRVFFDDVLQASLDLNVDGSSGTCIRSISSGVDEDTNVSVGFQTVDNVGNVSDENISQNIFFTSPPISVGGTGQCEIDLEINFYLGQYLQLTYSGFTDTGSVIIGASFDVFRGNDIVINDQNLTAVGNFFTFVINRKANDDPFTVIVESGNCSTTQTVQISRI</sequence>
<gene>
    <name evidence="1" type="ORF">LCGC14_0700200</name>
</gene>
<organism evidence="1">
    <name type="scientific">marine sediment metagenome</name>
    <dbReference type="NCBI Taxonomy" id="412755"/>
    <lineage>
        <taxon>unclassified sequences</taxon>
        <taxon>metagenomes</taxon>
        <taxon>ecological metagenomes</taxon>
    </lineage>
</organism>
<dbReference type="EMBL" id="LAZR01001492">
    <property type="protein sequence ID" value="KKN43738.1"/>
    <property type="molecule type" value="Genomic_DNA"/>
</dbReference>
<protein>
    <submittedName>
        <fullName evidence="1">Uncharacterized protein</fullName>
    </submittedName>
</protein>
<accession>A0A0F9TQR5</accession>
<proteinExistence type="predicted"/>
<comment type="caution">
    <text evidence="1">The sequence shown here is derived from an EMBL/GenBank/DDBJ whole genome shotgun (WGS) entry which is preliminary data.</text>
</comment>
<reference evidence="1" key="1">
    <citation type="journal article" date="2015" name="Nature">
        <title>Complex archaea that bridge the gap between prokaryotes and eukaryotes.</title>
        <authorList>
            <person name="Spang A."/>
            <person name="Saw J.H."/>
            <person name="Jorgensen S.L."/>
            <person name="Zaremba-Niedzwiedzka K."/>
            <person name="Martijn J."/>
            <person name="Lind A.E."/>
            <person name="van Eijk R."/>
            <person name="Schleper C."/>
            <person name="Guy L."/>
            <person name="Ettema T.J."/>
        </authorList>
    </citation>
    <scope>NUCLEOTIDE SEQUENCE</scope>
</reference>
<evidence type="ECO:0000313" key="1">
    <source>
        <dbReference type="EMBL" id="KKN43738.1"/>
    </source>
</evidence>
<dbReference type="AlphaFoldDB" id="A0A0F9TQR5"/>